<dbReference type="SUPFAM" id="SSF46894">
    <property type="entry name" value="C-terminal effector domain of the bipartite response regulators"/>
    <property type="match status" value="1"/>
</dbReference>
<protein>
    <submittedName>
        <fullName evidence="4">Helix-turn-helix transcriptional regulator</fullName>
    </submittedName>
    <submittedName>
        <fullName evidence="5">LuxR family transcriptional regulator</fullName>
    </submittedName>
</protein>
<dbReference type="PROSITE" id="PS50043">
    <property type="entry name" value="HTH_LUXR_2"/>
    <property type="match status" value="1"/>
</dbReference>
<reference evidence="5 7" key="1">
    <citation type="submission" date="2018-04" db="EMBL/GenBank/DDBJ databases">
        <title>Complete genome sequences of Streptomyces griseoviridis K61 and characterization of antagonistic properties of biological control agents.</title>
        <authorList>
            <person name="Mariita R.M."/>
            <person name="Sello J.K."/>
        </authorList>
    </citation>
    <scope>NUCLEOTIDE SEQUENCE [LARGE SCALE GENOMIC DNA]</scope>
    <source>
        <strain evidence="5 7">K61</strain>
    </source>
</reference>
<keyword evidence="2" id="KW-0067">ATP-binding</keyword>
<accession>A0A3Q9L0X3</accession>
<dbReference type="Gene3D" id="1.25.40.10">
    <property type="entry name" value="Tetratricopeptide repeat domain"/>
    <property type="match status" value="1"/>
</dbReference>
<dbReference type="RefSeq" id="WP_127181474.1">
    <property type="nucleotide sequence ID" value="NZ_CP029078.1"/>
</dbReference>
<dbReference type="KEGG" id="sgd:ELQ87_34035"/>
<gene>
    <name evidence="5" type="ORF">DDJ31_05230</name>
    <name evidence="4" type="ORF">ELQ87_34035</name>
</gene>
<dbReference type="SUPFAM" id="SSF52540">
    <property type="entry name" value="P-loop containing nucleoside triphosphate hydrolases"/>
    <property type="match status" value="1"/>
</dbReference>
<dbReference type="GO" id="GO:0003677">
    <property type="term" value="F:DNA binding"/>
    <property type="evidence" value="ECO:0007669"/>
    <property type="project" value="InterPro"/>
</dbReference>
<dbReference type="InterPro" id="IPR011990">
    <property type="entry name" value="TPR-like_helical_dom_sf"/>
</dbReference>
<evidence type="ECO:0000313" key="5">
    <source>
        <dbReference type="EMBL" id="QCN84457.1"/>
    </source>
</evidence>
<dbReference type="InterPro" id="IPR016032">
    <property type="entry name" value="Sig_transdc_resp-reg_C-effctor"/>
</dbReference>
<dbReference type="InterPro" id="IPR041664">
    <property type="entry name" value="AAA_16"/>
</dbReference>
<name>A0A3Q9L0X3_STRGD</name>
<dbReference type="OrthoDB" id="3178131at2"/>
<dbReference type="Gene3D" id="3.40.50.300">
    <property type="entry name" value="P-loop containing nucleotide triphosphate hydrolases"/>
    <property type="match status" value="1"/>
</dbReference>
<evidence type="ECO:0000259" key="3">
    <source>
        <dbReference type="PROSITE" id="PS50043"/>
    </source>
</evidence>
<proteinExistence type="predicted"/>
<dbReference type="Proteomes" id="UP000501753">
    <property type="component" value="Chromosome"/>
</dbReference>
<reference evidence="4 6" key="2">
    <citation type="submission" date="2018-12" db="EMBL/GenBank/DDBJ databases">
        <title>Streptomyces griseoviridis F1-27 complete genome.</title>
        <authorList>
            <person name="Mariita R.M."/>
            <person name="Sello J.K."/>
        </authorList>
    </citation>
    <scope>NUCLEOTIDE SEQUENCE [LARGE SCALE GENOMIC DNA]</scope>
    <source>
        <strain evidence="4 6">F1-27</strain>
    </source>
</reference>
<dbReference type="Pfam" id="PF13191">
    <property type="entry name" value="AAA_16"/>
    <property type="match status" value="1"/>
</dbReference>
<dbReference type="GO" id="GO:0005737">
    <property type="term" value="C:cytoplasm"/>
    <property type="evidence" value="ECO:0007669"/>
    <property type="project" value="TreeGrafter"/>
</dbReference>
<dbReference type="SMART" id="SM00421">
    <property type="entry name" value="HTH_LUXR"/>
    <property type="match status" value="1"/>
</dbReference>
<dbReference type="CDD" id="cd06170">
    <property type="entry name" value="LuxR_C_like"/>
    <property type="match status" value="1"/>
</dbReference>
<keyword evidence="7" id="KW-1185">Reference proteome</keyword>
<dbReference type="InterPro" id="IPR036388">
    <property type="entry name" value="WH-like_DNA-bd_sf"/>
</dbReference>
<dbReference type="EMBL" id="CP029078">
    <property type="protein sequence ID" value="QCN84457.1"/>
    <property type="molecule type" value="Genomic_DNA"/>
</dbReference>
<feature type="domain" description="HTH luxR-type" evidence="3">
    <location>
        <begin position="888"/>
        <end position="953"/>
    </location>
</feature>
<evidence type="ECO:0000256" key="1">
    <source>
        <dbReference type="ARBA" id="ARBA00022741"/>
    </source>
</evidence>
<dbReference type="GO" id="GO:0006355">
    <property type="term" value="P:regulation of DNA-templated transcription"/>
    <property type="evidence" value="ECO:0007669"/>
    <property type="project" value="InterPro"/>
</dbReference>
<dbReference type="InterPro" id="IPR027417">
    <property type="entry name" value="P-loop_NTPase"/>
</dbReference>
<dbReference type="Gene3D" id="1.10.10.10">
    <property type="entry name" value="Winged helix-like DNA-binding domain superfamily/Winged helix DNA-binding domain"/>
    <property type="match status" value="1"/>
</dbReference>
<keyword evidence="1" id="KW-0547">Nucleotide-binding</keyword>
<evidence type="ECO:0000313" key="7">
    <source>
        <dbReference type="Proteomes" id="UP000501753"/>
    </source>
</evidence>
<dbReference type="PRINTS" id="PR00038">
    <property type="entry name" value="HTHLUXR"/>
</dbReference>
<dbReference type="SUPFAM" id="SSF48452">
    <property type="entry name" value="TPR-like"/>
    <property type="match status" value="1"/>
</dbReference>
<dbReference type="AlphaFoldDB" id="A0A3Q9L0X3"/>
<organism evidence="4 6">
    <name type="scientific">Streptomyces griseoviridis</name>
    <dbReference type="NCBI Taxonomy" id="45398"/>
    <lineage>
        <taxon>Bacteria</taxon>
        <taxon>Bacillati</taxon>
        <taxon>Actinomycetota</taxon>
        <taxon>Actinomycetes</taxon>
        <taxon>Kitasatosporales</taxon>
        <taxon>Streptomycetaceae</taxon>
        <taxon>Streptomyces</taxon>
    </lineage>
</organism>
<evidence type="ECO:0000313" key="4">
    <source>
        <dbReference type="EMBL" id="AZS88704.1"/>
    </source>
</evidence>
<dbReference type="GO" id="GO:0004016">
    <property type="term" value="F:adenylate cyclase activity"/>
    <property type="evidence" value="ECO:0007669"/>
    <property type="project" value="TreeGrafter"/>
</dbReference>
<evidence type="ECO:0000313" key="6">
    <source>
        <dbReference type="Proteomes" id="UP000271291"/>
    </source>
</evidence>
<dbReference type="InterPro" id="IPR000792">
    <property type="entry name" value="Tscrpt_reg_LuxR_C"/>
</dbReference>
<dbReference type="Pfam" id="PF00196">
    <property type="entry name" value="GerE"/>
    <property type="match status" value="1"/>
</dbReference>
<evidence type="ECO:0000256" key="2">
    <source>
        <dbReference type="ARBA" id="ARBA00022840"/>
    </source>
</evidence>
<dbReference type="GO" id="GO:0005524">
    <property type="term" value="F:ATP binding"/>
    <property type="evidence" value="ECO:0007669"/>
    <property type="project" value="UniProtKB-KW"/>
</dbReference>
<sequence>MSERARTAPSAPPLVGRARHLEALARHAEAARAGRPRLVLVDGPAGAGKTALLRAAVADGGPFAGMTVLHGGCRAVDAGTGYSGVRALCARLGLTSRKGRASHLLDGGARRALPALAADPETLEGLGAPEGTFSVLQGLYWLAVNLMAEGPLVLVLDDAHWCDERSLRWLDFLLRRADGLPLLVVAAHRTEAGLGAPDALSDLAAHHLPASLRLGPLDTAEVTELVARVFPGQRPEPGFVTRLVSVTGGSPLDAVRLLRDLRTAGLGPDEAGTRQIAEVGGRIVAASVQGTLVDQPGWVREVLLALAVLGDEDTAYLAALVGVSALHVEEGVEILRQAGLVHRSRREPVHDLVRAAVLDPLGAAGVAALRLRAARLLSDIGRSPEETAAQILAVPGPVDAWATSVLRAAAAQAEQRGAPEATARYLERVREAEPDDPDVLTRLGKALAETDPRRSVSLLHDAHTLTTDLRARTATAVQLALTCLSVQRSPDGTRVLADALADLDAGLGADPEPADRELRTLAESALLIVGADEKSTLPEVLRRTRDLTPPPGDTPAERQQLAMLSVLGAVDGRPAAESVRRARRALRAPGVPLGAWSLLPASLALSLADENQAADDALETVLRGSRDSAAVWTYVLALSTRSLYRLENGEVADALADAQTSLEILGQERWGDSTTMPHTAYAAALTERGEVARAEEALAAIKRPHLDRFAWEYHWYLMARGRVRAARGDLDGALDTFRGCGDSLASAGLGNPVFAPWWLEAACLLGGLGRTAEAREAAEHGARLAARWDTPRAHGYALLARGAAAPGPAGAGPLREAVALLESSPARVQHARALLLLGRAVLAGGAVREARDHLREAVGLARRSGCVALARQAREDLVAAGGRMREITASPLDMLTGTERTVAGLVAAGAGNREVAESLFVTVRTIELHLTSVYRKLGVNRRADLTEALRTGGPPPPVLSASGP</sequence>
<dbReference type="Proteomes" id="UP000271291">
    <property type="component" value="Chromosome"/>
</dbReference>
<dbReference type="PROSITE" id="PS00622">
    <property type="entry name" value="HTH_LUXR_1"/>
    <property type="match status" value="1"/>
</dbReference>
<dbReference type="PANTHER" id="PTHR16305">
    <property type="entry name" value="TESTICULAR SOLUBLE ADENYLYL CYCLASE"/>
    <property type="match status" value="1"/>
</dbReference>
<dbReference type="PANTHER" id="PTHR16305:SF35">
    <property type="entry name" value="TRANSCRIPTIONAL ACTIVATOR DOMAIN"/>
    <property type="match status" value="1"/>
</dbReference>
<dbReference type="EMBL" id="CP034687">
    <property type="protein sequence ID" value="AZS88704.1"/>
    <property type="molecule type" value="Genomic_DNA"/>
</dbReference>